<evidence type="ECO:0000256" key="9">
    <source>
        <dbReference type="ARBA" id="ARBA00022967"/>
    </source>
</evidence>
<dbReference type="InterPro" id="IPR044722">
    <property type="entry name" value="SecA_SF2_C"/>
</dbReference>
<dbReference type="Proteomes" id="UP000316316">
    <property type="component" value="Unassembled WGS sequence"/>
</dbReference>
<dbReference type="Gene3D" id="3.90.1440.10">
    <property type="entry name" value="SecA, preprotein cross-linking domain"/>
    <property type="match status" value="1"/>
</dbReference>
<dbReference type="InterPro" id="IPR014018">
    <property type="entry name" value="SecA_motor_DEAD"/>
</dbReference>
<dbReference type="GO" id="GO:0031522">
    <property type="term" value="C:cell envelope Sec protein transport complex"/>
    <property type="evidence" value="ECO:0007669"/>
    <property type="project" value="TreeGrafter"/>
</dbReference>
<comment type="subunit">
    <text evidence="12">Monomer and homodimer. Part of the essential Sec protein translocation apparatus which comprises SecA, SecYEG and auxiliary proteins SecDF. Other proteins may also be involved.</text>
</comment>
<dbReference type="SMART" id="SM00958">
    <property type="entry name" value="SecA_PP_bind"/>
    <property type="match status" value="1"/>
</dbReference>
<dbReference type="SUPFAM" id="SSF81886">
    <property type="entry name" value="Helical scaffold and wing domains of SecA"/>
    <property type="match status" value="1"/>
</dbReference>
<protein>
    <recommendedName>
        <fullName evidence="12">Protein translocase subunit SecA</fullName>
        <ecNumber evidence="12">7.4.2.8</ecNumber>
    </recommendedName>
</protein>
<organism evidence="17 18">
    <name type="scientific">Enterococcus avium</name>
    <name type="common">Streptococcus avium</name>
    <dbReference type="NCBI Taxonomy" id="33945"/>
    <lineage>
        <taxon>Bacteria</taxon>
        <taxon>Bacillati</taxon>
        <taxon>Bacillota</taxon>
        <taxon>Bacilli</taxon>
        <taxon>Lactobacillales</taxon>
        <taxon>Enterococcaceae</taxon>
        <taxon>Enterococcus</taxon>
    </lineage>
</organism>
<dbReference type="FunFam" id="3.40.50.300:FF:000429">
    <property type="entry name" value="Preprotein translocase subunit SecA"/>
    <property type="match status" value="1"/>
</dbReference>
<comment type="caution">
    <text evidence="17">The sequence shown here is derived from an EMBL/GenBank/DDBJ whole genome shotgun (WGS) entry which is preliminary data.</text>
</comment>
<dbReference type="PROSITE" id="PS51192">
    <property type="entry name" value="HELICASE_ATP_BIND_1"/>
    <property type="match status" value="1"/>
</dbReference>
<dbReference type="GO" id="GO:0005524">
    <property type="term" value="F:ATP binding"/>
    <property type="evidence" value="ECO:0007669"/>
    <property type="project" value="UniProtKB-UniRule"/>
</dbReference>
<keyword evidence="6 12" id="KW-0547">Nucleotide-binding</keyword>
<dbReference type="InterPro" id="IPR022490">
    <property type="entry name" value="SecA2"/>
</dbReference>
<dbReference type="GO" id="GO:0008564">
    <property type="term" value="F:protein-exporting ATPase activity"/>
    <property type="evidence" value="ECO:0007669"/>
    <property type="project" value="UniProtKB-EC"/>
</dbReference>
<evidence type="ECO:0000256" key="10">
    <source>
        <dbReference type="ARBA" id="ARBA00023010"/>
    </source>
</evidence>
<feature type="coiled-coil region" evidence="13">
    <location>
        <begin position="549"/>
        <end position="602"/>
    </location>
</feature>
<evidence type="ECO:0000256" key="8">
    <source>
        <dbReference type="ARBA" id="ARBA00022927"/>
    </source>
</evidence>
<dbReference type="SUPFAM" id="SSF52540">
    <property type="entry name" value="P-loop containing nucleoside triphosphate hydrolases"/>
    <property type="match status" value="2"/>
</dbReference>
<dbReference type="InterPro" id="IPR036670">
    <property type="entry name" value="SecA_X-link_sf"/>
</dbReference>
<dbReference type="Gene3D" id="3.40.50.300">
    <property type="entry name" value="P-loop containing nucleotide triphosphate hydrolases"/>
    <property type="match status" value="2"/>
</dbReference>
<dbReference type="AlphaFoldDB" id="A0A8B5VUN2"/>
<dbReference type="InterPro" id="IPR001650">
    <property type="entry name" value="Helicase_C-like"/>
</dbReference>
<evidence type="ECO:0000256" key="2">
    <source>
        <dbReference type="ARBA" id="ARBA00007650"/>
    </source>
</evidence>
<evidence type="ECO:0000256" key="3">
    <source>
        <dbReference type="ARBA" id="ARBA00022448"/>
    </source>
</evidence>
<dbReference type="PRINTS" id="PR00906">
    <property type="entry name" value="SECA"/>
</dbReference>
<feature type="binding site" evidence="12">
    <location>
        <position position="487"/>
    </location>
    <ligand>
        <name>ATP</name>
        <dbReference type="ChEBI" id="CHEBI:30616"/>
    </ligand>
</feature>
<reference evidence="17 18" key="1">
    <citation type="submission" date="2017-10" db="EMBL/GenBank/DDBJ databases">
        <title>FDA dAtabase for Regulatory Grade micrObial Sequences (FDA-ARGOS): Supporting development and validation of Infectious Disease Dx tests.</title>
        <authorList>
            <person name="Campos J."/>
            <person name="Goldberg B."/>
            <person name="Tallon L.J."/>
            <person name="Sadzewicz L."/>
            <person name="Sengamalay N."/>
            <person name="Ott S."/>
            <person name="Godinez A."/>
            <person name="Nagaraj S."/>
            <person name="Vyas G."/>
            <person name="Aluvathingal J."/>
            <person name="Nadendla S."/>
            <person name="Geyer C."/>
            <person name="Nandy P."/>
            <person name="Hobson J."/>
            <person name="Sichtig H."/>
        </authorList>
    </citation>
    <scope>NUCLEOTIDE SEQUENCE [LARGE SCALE GENOMIC DNA]</scope>
    <source>
        <strain evidence="17 18">FDAARGOS_185</strain>
    </source>
</reference>
<keyword evidence="8 12" id="KW-0653">Protein transport</keyword>
<dbReference type="NCBIfam" id="TIGR03714">
    <property type="entry name" value="secA2"/>
    <property type="match status" value="1"/>
</dbReference>
<dbReference type="InterPro" id="IPR011130">
    <property type="entry name" value="SecA_preprotein_X-link_dom"/>
</dbReference>
<dbReference type="GO" id="GO:0065002">
    <property type="term" value="P:intracellular protein transmembrane transport"/>
    <property type="evidence" value="ECO:0007669"/>
    <property type="project" value="UniProtKB-UniRule"/>
</dbReference>
<evidence type="ECO:0000256" key="5">
    <source>
        <dbReference type="ARBA" id="ARBA00022490"/>
    </source>
</evidence>
<evidence type="ECO:0000256" key="7">
    <source>
        <dbReference type="ARBA" id="ARBA00022840"/>
    </source>
</evidence>
<dbReference type="PROSITE" id="PS51194">
    <property type="entry name" value="HELICASE_CTER"/>
    <property type="match status" value="1"/>
</dbReference>
<dbReference type="PANTHER" id="PTHR30612">
    <property type="entry name" value="SECA INNER MEMBRANE COMPONENT OF SEC PROTEIN SECRETION SYSTEM"/>
    <property type="match status" value="1"/>
</dbReference>
<feature type="domain" description="SecA family profile" evidence="16">
    <location>
        <begin position="1"/>
        <end position="564"/>
    </location>
</feature>
<accession>A0A8B5VUN2</accession>
<keyword evidence="13" id="KW-0175">Coiled coil</keyword>
<dbReference type="GO" id="GO:0006605">
    <property type="term" value="P:protein targeting"/>
    <property type="evidence" value="ECO:0007669"/>
    <property type="project" value="UniProtKB-UniRule"/>
</dbReference>
<dbReference type="SUPFAM" id="SSF81767">
    <property type="entry name" value="Pre-protein crosslinking domain of SecA"/>
    <property type="match status" value="1"/>
</dbReference>
<comment type="function">
    <text evidence="12">Part of the Sec protein translocase complex. Interacts with the SecYEG preprotein conducting channel. Has a central role in coupling the hydrolysis of ATP to the transfer of proteins into and across the cell membrane, serving as an ATP-driven molecular motor driving the stepwise translocation of polypeptide chains across the membrane.</text>
</comment>
<dbReference type="PROSITE" id="PS51196">
    <property type="entry name" value="SECA_MOTOR_DEAD"/>
    <property type="match status" value="1"/>
</dbReference>
<dbReference type="CDD" id="cd17928">
    <property type="entry name" value="DEXDc_SecA"/>
    <property type="match status" value="1"/>
</dbReference>
<comment type="subcellular location">
    <subcellularLocation>
        <location evidence="12">Cell membrane</location>
        <topology evidence="12">Peripheral membrane protein</topology>
        <orientation evidence="12">Cytoplasmic side</orientation>
    </subcellularLocation>
    <subcellularLocation>
        <location evidence="12">Cytoplasm</location>
    </subcellularLocation>
    <subcellularLocation>
        <location evidence="1">Membrane</location>
        <topology evidence="1">Peripheral membrane protein</topology>
    </subcellularLocation>
    <text evidence="12">Distribution is 50-50.</text>
</comment>
<evidence type="ECO:0000256" key="12">
    <source>
        <dbReference type="HAMAP-Rule" id="MF_01382"/>
    </source>
</evidence>
<feature type="domain" description="Helicase C-terminal" evidence="15">
    <location>
        <begin position="413"/>
        <end position="577"/>
    </location>
</feature>
<proteinExistence type="inferred from homology"/>
<dbReference type="InterPro" id="IPR036266">
    <property type="entry name" value="SecA_Wing/Scaffold_sf"/>
</dbReference>
<dbReference type="CDD" id="cd18803">
    <property type="entry name" value="SF2_C_secA"/>
    <property type="match status" value="1"/>
</dbReference>
<dbReference type="InterPro" id="IPR011115">
    <property type="entry name" value="SecA_DEAD"/>
</dbReference>
<comment type="similarity">
    <text evidence="2 12">Belongs to the SecA family.</text>
</comment>
<dbReference type="HAMAP" id="MF_01382">
    <property type="entry name" value="SecA"/>
    <property type="match status" value="1"/>
</dbReference>
<keyword evidence="9 12" id="KW-1278">Translocase</keyword>
<keyword evidence="11 12" id="KW-0472">Membrane</keyword>
<dbReference type="Gene3D" id="1.10.3060.10">
    <property type="entry name" value="Helical scaffold and wing domains of SecA"/>
    <property type="match status" value="1"/>
</dbReference>
<evidence type="ECO:0000259" key="14">
    <source>
        <dbReference type="PROSITE" id="PS51192"/>
    </source>
</evidence>
<evidence type="ECO:0000313" key="17">
    <source>
        <dbReference type="EMBL" id="TRZ28252.1"/>
    </source>
</evidence>
<evidence type="ECO:0000259" key="15">
    <source>
        <dbReference type="PROSITE" id="PS51194"/>
    </source>
</evidence>
<dbReference type="EC" id="7.4.2.8" evidence="12"/>
<dbReference type="GO" id="GO:0043952">
    <property type="term" value="P:protein transport by the Sec complex"/>
    <property type="evidence" value="ECO:0007669"/>
    <property type="project" value="TreeGrafter"/>
</dbReference>
<dbReference type="GO" id="GO:0005886">
    <property type="term" value="C:plasma membrane"/>
    <property type="evidence" value="ECO:0007669"/>
    <property type="project" value="UniProtKB-SubCell"/>
</dbReference>
<dbReference type="Pfam" id="PF07517">
    <property type="entry name" value="SecA_DEAD"/>
    <property type="match status" value="1"/>
</dbReference>
<name>A0A8B5VUN2_ENTAV</name>
<evidence type="ECO:0000256" key="13">
    <source>
        <dbReference type="SAM" id="Coils"/>
    </source>
</evidence>
<keyword evidence="5 12" id="KW-0963">Cytoplasm</keyword>
<dbReference type="GO" id="GO:0005829">
    <property type="term" value="C:cytosol"/>
    <property type="evidence" value="ECO:0007669"/>
    <property type="project" value="TreeGrafter"/>
</dbReference>
<feature type="binding site" evidence="12">
    <location>
        <begin position="95"/>
        <end position="99"/>
    </location>
    <ligand>
        <name>ATP</name>
        <dbReference type="ChEBI" id="CHEBI:30616"/>
    </ligand>
</feature>
<keyword evidence="10 12" id="KW-0811">Translocation</keyword>
<dbReference type="GO" id="GO:0017038">
    <property type="term" value="P:protein import"/>
    <property type="evidence" value="ECO:0007669"/>
    <property type="project" value="InterPro"/>
</dbReference>
<evidence type="ECO:0000256" key="6">
    <source>
        <dbReference type="ARBA" id="ARBA00022741"/>
    </source>
</evidence>
<dbReference type="Pfam" id="PF21090">
    <property type="entry name" value="P-loop_SecA"/>
    <property type="match status" value="1"/>
</dbReference>
<keyword evidence="3 12" id="KW-0813">Transport</keyword>
<comment type="catalytic activity">
    <reaction evidence="12">
        <text>ATP + H2O + cellular proteinSide 1 = ADP + phosphate + cellular proteinSide 2.</text>
        <dbReference type="EC" id="7.4.2.8"/>
    </reaction>
</comment>
<gene>
    <name evidence="17" type="primary">secA2</name>
    <name evidence="12" type="synonym">secA</name>
    <name evidence="17" type="ORF">AUF17_16100</name>
</gene>
<evidence type="ECO:0000256" key="1">
    <source>
        <dbReference type="ARBA" id="ARBA00004170"/>
    </source>
</evidence>
<evidence type="ECO:0000256" key="11">
    <source>
        <dbReference type="ARBA" id="ARBA00023136"/>
    </source>
</evidence>
<dbReference type="InterPro" id="IPR014001">
    <property type="entry name" value="Helicase_ATP-bd"/>
</dbReference>
<dbReference type="Pfam" id="PF01043">
    <property type="entry name" value="SecA_PP_bind"/>
    <property type="match status" value="1"/>
</dbReference>
<dbReference type="Pfam" id="PF07516">
    <property type="entry name" value="SecA_SW"/>
    <property type="match status" value="1"/>
</dbReference>
<dbReference type="InterPro" id="IPR000185">
    <property type="entry name" value="SecA"/>
</dbReference>
<dbReference type="InterPro" id="IPR027417">
    <property type="entry name" value="P-loop_NTPase"/>
</dbReference>
<dbReference type="SMART" id="SM00957">
    <property type="entry name" value="SecA_DEAD"/>
    <property type="match status" value="1"/>
</dbReference>
<dbReference type="PANTHER" id="PTHR30612:SF0">
    <property type="entry name" value="CHLOROPLAST PROTEIN-TRANSPORTING ATPASE"/>
    <property type="match status" value="1"/>
</dbReference>
<dbReference type="NCBIfam" id="NF006630">
    <property type="entry name" value="PRK09200.1"/>
    <property type="match status" value="1"/>
</dbReference>
<dbReference type="EMBL" id="PDXQ01000002">
    <property type="protein sequence ID" value="TRZ28252.1"/>
    <property type="molecule type" value="Genomic_DNA"/>
</dbReference>
<feature type="binding site" evidence="12">
    <location>
        <position position="77"/>
    </location>
    <ligand>
        <name>ATP</name>
        <dbReference type="ChEBI" id="CHEBI:30616"/>
    </ligand>
</feature>
<evidence type="ECO:0000256" key="4">
    <source>
        <dbReference type="ARBA" id="ARBA00022475"/>
    </source>
</evidence>
<sequence length="793" mass="90278">MTMKDKNIKKYKRIANKIIKLIPTYKAMSDSDLQNQTILLKERLANGEKAEKLLPQAYAIVAEADRRVLGLEPYYVQILGGIALFYGNVAEMKTGEGKTLTATMPMYLRGLMGKGNFLITSNSYLAWRDAEEVGKVYRWLGLTISVGVPKDASEEEVDKEAVYGSDIIYTTHSALGFDYLFDNLATTLEEQYVNTFNYVLIDEIDAILLDMAQTPLIISGAPKVQSNLFETSDWFVKSLSEGEDYLKSEDKRNVWFKEEGIKKAEKYFGIHGILTEEWRDLYRHLVLALRANQLLEENRDYVVEEGEILLLDEANGRKLIGTKLQAGLHQAIEAKEGVEITNETRSMGSITYQNLFKKFKILSGMTGTAKTDAEEFRETYNVNVIQIPTNKPIKRVDHPDEVYVTNKAKVLSSLKAVKEALKKGRPVLVETGSVAMSNLYSLLLLQQKIPHNLLNATTVAKESLIVSEAGRKGAVTVATSMAGRGTDIKLDPEAKESGGLLVLGTERMTSDRIDFQLRGRAGRQGDPGDTVFFVSMEDKIVVESAPKWVAKARKKLVEENEQKETAETKPLKEKKYDKIINKSQANRKNQEVESRKNILEYDEIISVQREMIYTARNKVMEGSIAFLEGIIQSSTENVIDSFTSEKTNLDRNKLIDFIYNNIAYNFDASTIDRELNDYGKKHVREYLNRMILTQIEQVHFKIPDSFQQLYFKRIVTLKAIDTMWIEQSDNLQQLKSVVNGRSWGQHRPIYEFQIEARRSFFEMKDEIWLNILRNLLLSDLVYNSDGSIDVDFP</sequence>
<keyword evidence="7 12" id="KW-0067">ATP-binding</keyword>
<dbReference type="InterPro" id="IPR011116">
    <property type="entry name" value="SecA_Wing/Scaffold"/>
</dbReference>
<evidence type="ECO:0000259" key="16">
    <source>
        <dbReference type="PROSITE" id="PS51196"/>
    </source>
</evidence>
<evidence type="ECO:0000313" key="18">
    <source>
        <dbReference type="Proteomes" id="UP000316316"/>
    </source>
</evidence>
<keyword evidence="4 12" id="KW-1003">Cell membrane</keyword>
<feature type="domain" description="Helicase ATP-binding" evidence="14">
    <location>
        <begin position="79"/>
        <end position="241"/>
    </location>
</feature>